<dbReference type="PANTHER" id="PTHR33307:SF6">
    <property type="entry name" value="ALPHA-RHAMNOSIDASE (EUROFUNG)-RELATED"/>
    <property type="match status" value="1"/>
</dbReference>
<dbReference type="Pfam" id="PF08531">
    <property type="entry name" value="Bac_rhamnosid_N"/>
    <property type="match status" value="1"/>
</dbReference>
<protein>
    <recommendedName>
        <fullName evidence="2">alpha-L-rhamnosidase</fullName>
        <ecNumber evidence="2">3.2.1.40</ecNumber>
    </recommendedName>
</protein>
<dbReference type="Pfam" id="PF17389">
    <property type="entry name" value="Bac_rhamnosid6H"/>
    <property type="match status" value="1"/>
</dbReference>
<sequence>MNRLPLILLSLISTSRGEIAVVDPRVLSLQNPEAIDELPRLSWRIQSEETDTMQSAYRILVASSSDLLAKDQGDLWDTGKVASADTLHLSYAGKAMASGASAHWKVMAWDGSDKPSAWSEPARWGTGLLAQSDWKGEWIGLDDVAPADLPWRETPPPVEAFAEASWIRAGKTDAAGKSWFRGKFQLPKDRVVRQATVFFTADDDFTLAVNGSATLSGKSWRSVGVKPVAAVLLPGENILTAEVNNGESATGLIGAIVVEFADGGVQTFTTGSNWEASRDGKRFAAADDLGKNGVAPWGPLKPEVHVKSYLPATQLRKDFTVSRKPQRAMLYTTALGHVEPRLNGMPVDDSVFAPGWTDYRKRLYYRAYDVTDRINEGANTLGALLGDGWFRGNISILGQNRHGSKTRLKAQLQLTYDDGSTELVTSDGSWKASTGPILEADMFAGETYDARLEQEGWDAPGFSDAAWKPVVTGAEYEPAVLEAYPMPPVRRTGELEAVKITSPHAGTQIIDFGQNFSGWVRLKTKAPAGTTIRLRFGEMLQPNGKLYTENLRSARAIDHYICKGDGEEIWEPRFTFHGFRYAEISGLPQPADRSTLTGIVLHSDLETTGSFSCSDPLINAIYKNTMWGQRSNYLEVPTDCPQRDERMGWSGDTQVFAQTASYNMNVDSFLTKWMQDMVDAQNPSGGFPGMAPVYHDMWSPGWADAGVIVPWTLYRMYGDTRSAEEHFEAIRKHLALYRAKAPQDLGPNEGFGDWLAVGGDTPKDLLGTAYHAHSNKLASELAAALGKTDEAAAYAKRFEEIRKAFQNAYVKPDGKIGNDTQTGYLAAIRFDLLTTEQRGKAARQLAAAIDAKGGHLATGFLGVNLLLPVLSEIGRDDLAYALIRKKTYPSWGYSIEQGATTIWERWNSYTLENGFGDVSMNSFNHYAYGACVEWLYQTVLGITPLEPGFGKVSVAPVPGGGLDHAKGHYDSIRGRIESSWKVAGGMIQMEVTIPPNTTAEISVPTTSADKVAQTGAKFLRQEKGRAIFAAGSGSYTFKAPLR</sequence>
<dbReference type="SUPFAM" id="SSF49785">
    <property type="entry name" value="Galactose-binding domain-like"/>
    <property type="match status" value="1"/>
</dbReference>
<dbReference type="GO" id="GO:0016787">
    <property type="term" value="F:hydrolase activity"/>
    <property type="evidence" value="ECO:0007669"/>
    <property type="project" value="UniProtKB-KW"/>
</dbReference>
<dbReference type="Pfam" id="PF17390">
    <property type="entry name" value="Bac_rhamnosid_C"/>
    <property type="match status" value="1"/>
</dbReference>
<evidence type="ECO:0000313" key="8">
    <source>
        <dbReference type="EMBL" id="MCW1886418.1"/>
    </source>
</evidence>
<dbReference type="RefSeq" id="WP_264502375.1">
    <property type="nucleotide sequence ID" value="NZ_JAPDDS010000010.1"/>
</dbReference>
<dbReference type="InterPro" id="IPR008979">
    <property type="entry name" value="Galactose-bd-like_sf"/>
</dbReference>
<dbReference type="InterPro" id="IPR008928">
    <property type="entry name" value="6-hairpin_glycosidase_sf"/>
</dbReference>
<dbReference type="PIRSF" id="PIRSF010631">
    <property type="entry name" value="A-rhamnsds"/>
    <property type="match status" value="1"/>
</dbReference>
<reference evidence="8 9" key="1">
    <citation type="submission" date="2022-10" db="EMBL/GenBank/DDBJ databases">
        <title>Luteolibacter flavescens strain MCCC 1K03193, whole genome shotgun sequencing project.</title>
        <authorList>
            <person name="Zhao G."/>
            <person name="Shen L."/>
        </authorList>
    </citation>
    <scope>NUCLEOTIDE SEQUENCE [LARGE SCALE GENOMIC DNA]</scope>
    <source>
        <strain evidence="8 9">MCCC 1K03193</strain>
    </source>
</reference>
<evidence type="ECO:0000259" key="7">
    <source>
        <dbReference type="Pfam" id="PF17390"/>
    </source>
</evidence>
<comment type="catalytic activity">
    <reaction evidence="1">
        <text>Hydrolysis of terminal non-reducing alpha-L-rhamnose residues in alpha-L-rhamnosides.</text>
        <dbReference type="EC" id="3.2.1.40"/>
    </reaction>
</comment>
<proteinExistence type="predicted"/>
<dbReference type="EC" id="3.2.1.40" evidence="2"/>
<evidence type="ECO:0000256" key="3">
    <source>
        <dbReference type="ARBA" id="ARBA00022801"/>
    </source>
</evidence>
<evidence type="ECO:0000259" key="6">
    <source>
        <dbReference type="Pfam" id="PF17389"/>
    </source>
</evidence>
<comment type="caution">
    <text evidence="8">The sequence shown here is derived from an EMBL/GenBank/DDBJ whole genome shotgun (WGS) entry which is preliminary data.</text>
</comment>
<dbReference type="InterPro" id="IPR035396">
    <property type="entry name" value="Bac_rhamnosid6H"/>
</dbReference>
<feature type="domain" description="Bacterial alpha-L-rhamnosidase N-terminal" evidence="5">
    <location>
        <begin position="324"/>
        <end position="492"/>
    </location>
</feature>
<dbReference type="InterPro" id="IPR008902">
    <property type="entry name" value="Rhamnosid_concanavalin"/>
</dbReference>
<dbReference type="SUPFAM" id="SSF48208">
    <property type="entry name" value="Six-hairpin glycosidases"/>
    <property type="match status" value="1"/>
</dbReference>
<dbReference type="InterPro" id="IPR035398">
    <property type="entry name" value="Bac_rhamnosid_C"/>
</dbReference>
<evidence type="ECO:0000256" key="2">
    <source>
        <dbReference type="ARBA" id="ARBA00012652"/>
    </source>
</evidence>
<feature type="domain" description="Alpha-L-rhamnosidase concanavalin-like" evidence="4">
    <location>
        <begin position="505"/>
        <end position="602"/>
    </location>
</feature>
<evidence type="ECO:0000259" key="4">
    <source>
        <dbReference type="Pfam" id="PF05592"/>
    </source>
</evidence>
<accession>A0ABT3FS62</accession>
<dbReference type="Gene3D" id="1.50.10.10">
    <property type="match status" value="1"/>
</dbReference>
<dbReference type="InterPro" id="IPR013783">
    <property type="entry name" value="Ig-like_fold"/>
</dbReference>
<dbReference type="Pfam" id="PF25788">
    <property type="entry name" value="Ig_Rha78A_N"/>
    <property type="match status" value="1"/>
</dbReference>
<dbReference type="InterPro" id="IPR013737">
    <property type="entry name" value="Bac_rhamnosid_N"/>
</dbReference>
<dbReference type="Proteomes" id="UP001207930">
    <property type="component" value="Unassembled WGS sequence"/>
</dbReference>
<evidence type="ECO:0000259" key="5">
    <source>
        <dbReference type="Pfam" id="PF08531"/>
    </source>
</evidence>
<keyword evidence="3 8" id="KW-0378">Hydrolase</keyword>
<gene>
    <name evidence="8" type="ORF">OKA04_16895</name>
</gene>
<dbReference type="EMBL" id="JAPDDS010000010">
    <property type="protein sequence ID" value="MCW1886418.1"/>
    <property type="molecule type" value="Genomic_DNA"/>
</dbReference>
<dbReference type="PANTHER" id="PTHR33307">
    <property type="entry name" value="ALPHA-RHAMNOSIDASE (EUROFUNG)"/>
    <property type="match status" value="1"/>
</dbReference>
<evidence type="ECO:0000256" key="1">
    <source>
        <dbReference type="ARBA" id="ARBA00001445"/>
    </source>
</evidence>
<organism evidence="8 9">
    <name type="scientific">Luteolibacter flavescens</name>
    <dbReference type="NCBI Taxonomy" id="1859460"/>
    <lineage>
        <taxon>Bacteria</taxon>
        <taxon>Pseudomonadati</taxon>
        <taxon>Verrucomicrobiota</taxon>
        <taxon>Verrucomicrobiia</taxon>
        <taxon>Verrucomicrobiales</taxon>
        <taxon>Verrucomicrobiaceae</taxon>
        <taxon>Luteolibacter</taxon>
    </lineage>
</organism>
<keyword evidence="9" id="KW-1185">Reference proteome</keyword>
<feature type="domain" description="Alpha-L-rhamnosidase six-hairpin glycosidase" evidence="6">
    <location>
        <begin position="607"/>
        <end position="939"/>
    </location>
</feature>
<dbReference type="Gene3D" id="2.60.40.10">
    <property type="entry name" value="Immunoglobulins"/>
    <property type="match status" value="1"/>
</dbReference>
<dbReference type="InterPro" id="IPR012341">
    <property type="entry name" value="6hp_glycosidase-like_sf"/>
</dbReference>
<dbReference type="InterPro" id="IPR016007">
    <property type="entry name" value="Alpha_rhamnosid"/>
</dbReference>
<dbReference type="Gene3D" id="2.60.420.10">
    <property type="entry name" value="Maltose phosphorylase, domain 3"/>
    <property type="match status" value="1"/>
</dbReference>
<evidence type="ECO:0000313" key="9">
    <source>
        <dbReference type="Proteomes" id="UP001207930"/>
    </source>
</evidence>
<feature type="domain" description="Alpha-L-rhamnosidase C-terminal" evidence="7">
    <location>
        <begin position="941"/>
        <end position="1014"/>
    </location>
</feature>
<dbReference type="Pfam" id="PF05592">
    <property type="entry name" value="Bac_rhamnosid"/>
    <property type="match status" value="1"/>
</dbReference>
<name>A0ABT3FS62_9BACT</name>
<dbReference type="Gene3D" id="2.60.120.260">
    <property type="entry name" value="Galactose-binding domain-like"/>
    <property type="match status" value="3"/>
</dbReference>